<keyword evidence="6" id="KW-1185">Reference proteome</keyword>
<dbReference type="Proteomes" id="UP001321766">
    <property type="component" value="Chromosome"/>
</dbReference>
<dbReference type="InterPro" id="IPR017871">
    <property type="entry name" value="ABC_transporter-like_CS"/>
</dbReference>
<dbReference type="PROSITE" id="PS00211">
    <property type="entry name" value="ABC_TRANSPORTER_1"/>
    <property type="match status" value="1"/>
</dbReference>
<dbReference type="SMART" id="SM00382">
    <property type="entry name" value="AAA"/>
    <property type="match status" value="1"/>
</dbReference>
<evidence type="ECO:0000313" key="5">
    <source>
        <dbReference type="EMBL" id="BDR52555.1"/>
    </source>
</evidence>
<evidence type="ECO:0000313" key="6">
    <source>
        <dbReference type="Proteomes" id="UP001321766"/>
    </source>
</evidence>
<evidence type="ECO:0000256" key="3">
    <source>
        <dbReference type="ARBA" id="ARBA00022840"/>
    </source>
</evidence>
<dbReference type="CDD" id="cd03255">
    <property type="entry name" value="ABC_MJ0796_LolCDE_FtsE"/>
    <property type="match status" value="1"/>
</dbReference>
<proteinExistence type="predicted"/>
<keyword evidence="1" id="KW-0813">Transport</keyword>
<evidence type="ECO:0000259" key="4">
    <source>
        <dbReference type="PROSITE" id="PS50893"/>
    </source>
</evidence>
<dbReference type="GO" id="GO:0005524">
    <property type="term" value="F:ATP binding"/>
    <property type="evidence" value="ECO:0007669"/>
    <property type="project" value="UniProtKB-KW"/>
</dbReference>
<reference evidence="5 6" key="1">
    <citation type="journal article" date="2023" name="Microbiol. Spectr.">
        <title>Symbiosis of Carpenter Bees with Uncharacterized Lactic Acid Bacteria Showing NAD Auxotrophy.</title>
        <authorList>
            <person name="Kawasaki S."/>
            <person name="Ozawa K."/>
            <person name="Mori T."/>
            <person name="Yamamoto A."/>
            <person name="Ito M."/>
            <person name="Ohkuma M."/>
            <person name="Sakamoto M."/>
            <person name="Matsutani M."/>
        </authorList>
    </citation>
    <scope>NUCLEOTIDE SEQUENCE [LARGE SCALE GENOMIC DNA]</scope>
    <source>
        <strain evidence="5 6">Kim37-2</strain>
    </source>
</reference>
<name>A0ABM8B7A8_9BIFI</name>
<dbReference type="InterPro" id="IPR017911">
    <property type="entry name" value="MacB-like_ATP-bd"/>
</dbReference>
<dbReference type="PROSITE" id="PS50893">
    <property type="entry name" value="ABC_TRANSPORTER_2"/>
    <property type="match status" value="1"/>
</dbReference>
<feature type="domain" description="ABC transporter" evidence="4">
    <location>
        <begin position="14"/>
        <end position="252"/>
    </location>
</feature>
<evidence type="ECO:0000256" key="2">
    <source>
        <dbReference type="ARBA" id="ARBA00022741"/>
    </source>
</evidence>
<dbReference type="PANTHER" id="PTHR24220">
    <property type="entry name" value="IMPORT ATP-BINDING PROTEIN"/>
    <property type="match status" value="1"/>
</dbReference>
<dbReference type="Gene3D" id="3.40.50.300">
    <property type="entry name" value="P-loop containing nucleotide triphosphate hydrolases"/>
    <property type="match status" value="1"/>
</dbReference>
<protein>
    <submittedName>
        <fullName evidence="5">ABC transporter ATP-binding protein</fullName>
    </submittedName>
</protein>
<dbReference type="EMBL" id="AP026798">
    <property type="protein sequence ID" value="BDR52555.1"/>
    <property type="molecule type" value="Genomic_DNA"/>
</dbReference>
<dbReference type="Pfam" id="PF00005">
    <property type="entry name" value="ABC_tran"/>
    <property type="match status" value="1"/>
</dbReference>
<keyword evidence="2" id="KW-0547">Nucleotide-binding</keyword>
<dbReference type="InterPro" id="IPR003593">
    <property type="entry name" value="AAA+_ATPase"/>
</dbReference>
<dbReference type="InterPro" id="IPR015854">
    <property type="entry name" value="ABC_transpr_LolD-like"/>
</dbReference>
<sequence>MSAKAARIRGFAPVEARGLSKSVQVRKGESIDILKEVDFQASWGQMTGIVGPSGSGKSTLLYCLAGLEQATGGQASVLGQPIGSMSRTKLARFRREHLGFVFQAYNLVPTLNVEENIALPFMLRGKKPPHGEIIELLERFGLGERRKSDVGSLSGGEQQRVALARVLVSKPDVVFADEPTGALDQTSGRIVIDELHRVASDPCRAVIVVTHANEVASRCDRVVTMVDGRMSEGAGVGFVPVQGQPLPQAQALAAGRGGAQ</sequence>
<organism evidence="5 6">
    <name type="scientific">Bombiscardovia nodaiensis</name>
    <dbReference type="NCBI Taxonomy" id="2932181"/>
    <lineage>
        <taxon>Bacteria</taxon>
        <taxon>Bacillati</taxon>
        <taxon>Actinomycetota</taxon>
        <taxon>Actinomycetes</taxon>
        <taxon>Bifidobacteriales</taxon>
        <taxon>Bifidobacteriaceae</taxon>
        <taxon>Bombiscardovia</taxon>
    </lineage>
</organism>
<accession>A0ABM8B7A8</accession>
<dbReference type="SUPFAM" id="SSF52540">
    <property type="entry name" value="P-loop containing nucleoside triphosphate hydrolases"/>
    <property type="match status" value="1"/>
</dbReference>
<dbReference type="InterPro" id="IPR027417">
    <property type="entry name" value="P-loop_NTPase"/>
</dbReference>
<keyword evidence="3 5" id="KW-0067">ATP-binding</keyword>
<dbReference type="InterPro" id="IPR003439">
    <property type="entry name" value="ABC_transporter-like_ATP-bd"/>
</dbReference>
<gene>
    <name evidence="5" type="ORF">KIM372_04620</name>
</gene>
<evidence type="ECO:0000256" key="1">
    <source>
        <dbReference type="ARBA" id="ARBA00022448"/>
    </source>
</evidence>